<comment type="similarity">
    <text evidence="2 7">Belongs to the MIP/aquaporin (TC 1.A.8) family.</text>
</comment>
<dbReference type="InterPro" id="IPR000425">
    <property type="entry name" value="MIP"/>
</dbReference>
<name>A0ABZ1E1X8_9RHOB</name>
<reference evidence="9 10" key="1">
    <citation type="submission" date="2023-09" db="EMBL/GenBank/DDBJ databases">
        <title>Thioclava shenzhenensis sp. nov., a multidrug resistant bacteria-antagonizing species isolated from coastal seawater.</title>
        <authorList>
            <person name="Long M."/>
        </authorList>
    </citation>
    <scope>NUCLEOTIDE SEQUENCE [LARGE SCALE GENOMIC DNA]</scope>
    <source>
        <strain evidence="9 10">FTW29</strain>
    </source>
</reference>
<dbReference type="NCBIfam" id="TIGR00861">
    <property type="entry name" value="MIP"/>
    <property type="match status" value="1"/>
</dbReference>
<dbReference type="PROSITE" id="PS00221">
    <property type="entry name" value="MIP"/>
    <property type="match status" value="1"/>
</dbReference>
<dbReference type="InterPro" id="IPR050363">
    <property type="entry name" value="MIP/Aquaporin"/>
</dbReference>
<dbReference type="RefSeq" id="WP_339107484.1">
    <property type="nucleotide sequence ID" value="NZ_CP135443.1"/>
</dbReference>
<protein>
    <submittedName>
        <fullName evidence="9">MIP/aquaporin family protein</fullName>
    </submittedName>
</protein>
<evidence type="ECO:0000256" key="1">
    <source>
        <dbReference type="ARBA" id="ARBA00004141"/>
    </source>
</evidence>
<evidence type="ECO:0000313" key="10">
    <source>
        <dbReference type="Proteomes" id="UP001623290"/>
    </source>
</evidence>
<proteinExistence type="inferred from homology"/>
<feature type="transmembrane region" description="Helical" evidence="8">
    <location>
        <begin position="37"/>
        <end position="56"/>
    </location>
</feature>
<dbReference type="PANTHER" id="PTHR43829:SF9">
    <property type="entry name" value="AQUAPORIN-9"/>
    <property type="match status" value="1"/>
</dbReference>
<keyword evidence="3 7" id="KW-0813">Transport</keyword>
<dbReference type="EMBL" id="CP135443">
    <property type="protein sequence ID" value="WRY33712.1"/>
    <property type="molecule type" value="Genomic_DNA"/>
</dbReference>
<evidence type="ECO:0000256" key="8">
    <source>
        <dbReference type="SAM" id="Phobius"/>
    </source>
</evidence>
<evidence type="ECO:0000313" key="9">
    <source>
        <dbReference type="EMBL" id="WRY33712.1"/>
    </source>
</evidence>
<dbReference type="Pfam" id="PF00230">
    <property type="entry name" value="MIP"/>
    <property type="match status" value="1"/>
</dbReference>
<feature type="transmembrane region" description="Helical" evidence="8">
    <location>
        <begin position="138"/>
        <end position="157"/>
    </location>
</feature>
<feature type="transmembrane region" description="Helical" evidence="8">
    <location>
        <begin position="85"/>
        <end position="104"/>
    </location>
</feature>
<keyword evidence="10" id="KW-1185">Reference proteome</keyword>
<evidence type="ECO:0000256" key="7">
    <source>
        <dbReference type="RuleBase" id="RU000477"/>
    </source>
</evidence>
<evidence type="ECO:0000256" key="4">
    <source>
        <dbReference type="ARBA" id="ARBA00022692"/>
    </source>
</evidence>
<dbReference type="InterPro" id="IPR022357">
    <property type="entry name" value="MIP_CS"/>
</dbReference>
<keyword evidence="5 8" id="KW-1133">Transmembrane helix</keyword>
<dbReference type="PANTHER" id="PTHR43829">
    <property type="entry name" value="AQUAPORIN OR AQUAGLYCEROPORIN RELATED"/>
    <property type="match status" value="1"/>
</dbReference>
<keyword evidence="6 8" id="KW-0472">Membrane</keyword>
<evidence type="ECO:0000256" key="3">
    <source>
        <dbReference type="ARBA" id="ARBA00022448"/>
    </source>
</evidence>
<feature type="transmembrane region" description="Helical" evidence="8">
    <location>
        <begin position="209"/>
        <end position="231"/>
    </location>
</feature>
<dbReference type="SUPFAM" id="SSF81338">
    <property type="entry name" value="Aquaporin-like"/>
    <property type="match status" value="1"/>
</dbReference>
<evidence type="ECO:0000256" key="5">
    <source>
        <dbReference type="ARBA" id="ARBA00022989"/>
    </source>
</evidence>
<evidence type="ECO:0000256" key="2">
    <source>
        <dbReference type="ARBA" id="ARBA00006175"/>
    </source>
</evidence>
<accession>A0ABZ1E1X8</accession>
<dbReference type="InterPro" id="IPR023271">
    <property type="entry name" value="Aquaporin-like"/>
</dbReference>
<organism evidence="9 10">
    <name type="scientific">Thioclava litoralis</name>
    <dbReference type="NCBI Taxonomy" id="3076557"/>
    <lineage>
        <taxon>Bacteria</taxon>
        <taxon>Pseudomonadati</taxon>
        <taxon>Pseudomonadota</taxon>
        <taxon>Alphaproteobacteria</taxon>
        <taxon>Rhodobacterales</taxon>
        <taxon>Paracoccaceae</taxon>
        <taxon>Thioclava</taxon>
    </lineage>
</organism>
<gene>
    <name evidence="9" type="ORF">RPE78_00005</name>
</gene>
<keyword evidence="4 7" id="KW-0812">Transmembrane</keyword>
<feature type="transmembrane region" description="Helical" evidence="8">
    <location>
        <begin position="163"/>
        <end position="184"/>
    </location>
</feature>
<sequence>MNFFLSELVGTAVLTLFGCGVVANVLLAKSKGFNGGWIVIALGWGMAVTFGVYVAGKYSGAHLNPALTIAFALTGQLSWSLVPVYIAGQMAGGILGGVLTYLMYLPHWAETEDADLKLAVFCTQPAIRNTPANFLSEFLGTAVLSFGLSCIGANSFAEGLNPLIVGFFILAIGLSLGGPTGYAINPARDLGPRIAHALMPIKGKRDSDWGYAWLPVVAPICGAIAGVYLYMALVSPVAG</sequence>
<dbReference type="Gene3D" id="1.20.1080.10">
    <property type="entry name" value="Glycerol uptake facilitator protein"/>
    <property type="match status" value="1"/>
</dbReference>
<dbReference type="Proteomes" id="UP001623290">
    <property type="component" value="Chromosome"/>
</dbReference>
<evidence type="ECO:0000256" key="6">
    <source>
        <dbReference type="ARBA" id="ARBA00023136"/>
    </source>
</evidence>
<comment type="subcellular location">
    <subcellularLocation>
        <location evidence="1">Membrane</location>
        <topology evidence="1">Multi-pass membrane protein</topology>
    </subcellularLocation>
</comment>
<dbReference type="PRINTS" id="PR00783">
    <property type="entry name" value="MINTRINSICP"/>
</dbReference>